<dbReference type="Pfam" id="PF04193">
    <property type="entry name" value="PQ-loop"/>
    <property type="match status" value="2"/>
</dbReference>
<feature type="transmembrane region" description="Helical" evidence="6">
    <location>
        <begin position="204"/>
        <end position="227"/>
    </location>
</feature>
<feature type="transmembrane region" description="Helical" evidence="6">
    <location>
        <begin position="144"/>
        <end position="168"/>
    </location>
</feature>
<feature type="transmembrane region" description="Helical" evidence="6">
    <location>
        <begin position="52"/>
        <end position="75"/>
    </location>
</feature>
<evidence type="ECO:0000313" key="7">
    <source>
        <dbReference type="EMBL" id="EGG14890.1"/>
    </source>
</evidence>
<keyword evidence="8" id="KW-1185">Reference proteome</keyword>
<keyword evidence="4 6" id="KW-0472">Membrane</keyword>
<proteinExistence type="predicted"/>
<dbReference type="OMA" id="IDWNGAF"/>
<dbReference type="PANTHER" id="PTHR16201">
    <property type="entry name" value="SEVEN TRANSMEMBRANE PROTEIN 1-RELATED"/>
    <property type="match status" value="1"/>
</dbReference>
<feature type="region of interest" description="Disordered" evidence="5">
    <location>
        <begin position="257"/>
        <end position="288"/>
    </location>
</feature>
<evidence type="ECO:0000256" key="1">
    <source>
        <dbReference type="ARBA" id="ARBA00004141"/>
    </source>
</evidence>
<feature type="compositionally biased region" description="Basic and acidic residues" evidence="5">
    <location>
        <begin position="266"/>
        <end position="277"/>
    </location>
</feature>
<dbReference type="KEGG" id="dfa:DFA_10763"/>
<protein>
    <recommendedName>
        <fullName evidence="9">Transmembrane protein</fullName>
    </recommendedName>
</protein>
<comment type="subcellular location">
    <subcellularLocation>
        <location evidence="1">Membrane</location>
        <topology evidence="1">Multi-pass membrane protein</topology>
    </subcellularLocation>
</comment>
<dbReference type="RefSeq" id="XP_004351406.1">
    <property type="nucleotide sequence ID" value="XM_004351354.1"/>
</dbReference>
<feature type="transmembrane region" description="Helical" evidence="6">
    <location>
        <begin position="180"/>
        <end position="198"/>
    </location>
</feature>
<dbReference type="OrthoDB" id="407617at2759"/>
<evidence type="ECO:0008006" key="9">
    <source>
        <dbReference type="Google" id="ProtNLM"/>
    </source>
</evidence>
<dbReference type="Proteomes" id="UP000007797">
    <property type="component" value="Unassembled WGS sequence"/>
</dbReference>
<feature type="transmembrane region" description="Helical" evidence="6">
    <location>
        <begin position="81"/>
        <end position="100"/>
    </location>
</feature>
<dbReference type="GO" id="GO:0016020">
    <property type="term" value="C:membrane"/>
    <property type="evidence" value="ECO:0007669"/>
    <property type="project" value="UniProtKB-SubCell"/>
</dbReference>
<evidence type="ECO:0000256" key="4">
    <source>
        <dbReference type="ARBA" id="ARBA00023136"/>
    </source>
</evidence>
<keyword evidence="2 6" id="KW-0812">Transmembrane</keyword>
<dbReference type="InterPro" id="IPR051415">
    <property type="entry name" value="LAAT-1"/>
</dbReference>
<dbReference type="EMBL" id="GL883027">
    <property type="protein sequence ID" value="EGG14890.1"/>
    <property type="molecule type" value="Genomic_DNA"/>
</dbReference>
<reference evidence="8" key="1">
    <citation type="journal article" date="2011" name="Genome Res.">
        <title>Phylogeny-wide analysis of social amoeba genomes highlights ancient origins for complex intercellular communication.</title>
        <authorList>
            <person name="Heidel A.J."/>
            <person name="Lawal H.M."/>
            <person name="Felder M."/>
            <person name="Schilde C."/>
            <person name="Helps N.R."/>
            <person name="Tunggal B."/>
            <person name="Rivero F."/>
            <person name="John U."/>
            <person name="Schleicher M."/>
            <person name="Eichinger L."/>
            <person name="Platzer M."/>
            <person name="Noegel A.A."/>
            <person name="Schaap P."/>
            <person name="Gloeckner G."/>
        </authorList>
    </citation>
    <scope>NUCLEOTIDE SEQUENCE [LARGE SCALE GENOMIC DNA]</scope>
    <source>
        <strain evidence="8">SH3</strain>
    </source>
</reference>
<evidence type="ECO:0000256" key="3">
    <source>
        <dbReference type="ARBA" id="ARBA00022989"/>
    </source>
</evidence>
<evidence type="ECO:0000313" key="8">
    <source>
        <dbReference type="Proteomes" id="UP000007797"/>
    </source>
</evidence>
<dbReference type="GeneID" id="14866890"/>
<evidence type="ECO:0000256" key="2">
    <source>
        <dbReference type="ARBA" id="ARBA00022692"/>
    </source>
</evidence>
<dbReference type="Gene3D" id="1.20.1280.290">
    <property type="match status" value="2"/>
</dbReference>
<dbReference type="SMART" id="SM00679">
    <property type="entry name" value="CTNS"/>
    <property type="match status" value="2"/>
</dbReference>
<evidence type="ECO:0000256" key="6">
    <source>
        <dbReference type="SAM" id="Phobius"/>
    </source>
</evidence>
<sequence>MARDKKEDRDKKINIYKMDVPIVSNIFGYAGLIIWSVQLLEQIRYNFVRKSTEGVSILCFSSWFIGGWIFCPYLIATKSALPLILQIAFFPGLILFIVAQHCFYDRKMKKRILCAIFFSIFGVAILLDYGIYELLVAYPEHDFQFGLTINIVSAFFMGVGFVPAVYEIVKTKTAEGLSRIFVAMDFTGGTCSVISLVFAPPFNWMAFASFAVVPLFEGTIFFLSFYYGTQVKVHDIEYGDEEGKFRASPLRYNRSISRSRRGTTKSRREMTTTDKTKSGASDGSIVIN</sequence>
<name>F4QBB8_CACFS</name>
<feature type="transmembrane region" description="Helical" evidence="6">
    <location>
        <begin position="112"/>
        <end position="132"/>
    </location>
</feature>
<dbReference type="AlphaFoldDB" id="F4QBB8"/>
<dbReference type="InterPro" id="IPR006603">
    <property type="entry name" value="PQ-loop_rpt"/>
</dbReference>
<evidence type="ECO:0000256" key="5">
    <source>
        <dbReference type="SAM" id="MobiDB-lite"/>
    </source>
</evidence>
<dbReference type="PANTHER" id="PTHR16201:SF37">
    <property type="entry name" value="PQ-LOOP REPEAT-CONTAINING PROTEIN"/>
    <property type="match status" value="1"/>
</dbReference>
<organism evidence="7 8">
    <name type="scientific">Cavenderia fasciculata</name>
    <name type="common">Slime mold</name>
    <name type="synonym">Dictyostelium fasciculatum</name>
    <dbReference type="NCBI Taxonomy" id="261658"/>
    <lineage>
        <taxon>Eukaryota</taxon>
        <taxon>Amoebozoa</taxon>
        <taxon>Evosea</taxon>
        <taxon>Eumycetozoa</taxon>
        <taxon>Dictyostelia</taxon>
        <taxon>Acytosteliales</taxon>
        <taxon>Cavenderiaceae</taxon>
        <taxon>Cavenderia</taxon>
    </lineage>
</organism>
<keyword evidence="3 6" id="KW-1133">Transmembrane helix</keyword>
<accession>F4QBB8</accession>
<gene>
    <name evidence="7" type="ORF">DFA_10763</name>
</gene>